<dbReference type="Pfam" id="PF00076">
    <property type="entry name" value="RRM_1"/>
    <property type="match status" value="2"/>
</dbReference>
<dbReference type="PANTHER" id="PTHR48027">
    <property type="entry name" value="HETEROGENEOUS NUCLEAR RIBONUCLEOPROTEIN 87F-RELATED"/>
    <property type="match status" value="1"/>
</dbReference>
<comment type="caution">
    <text evidence="5">The sequence shown here is derived from an EMBL/GenBank/DDBJ whole genome shotgun (WGS) entry which is preliminary data.</text>
</comment>
<dbReference type="InterPro" id="IPR012677">
    <property type="entry name" value="Nucleotide-bd_a/b_plait_sf"/>
</dbReference>
<dbReference type="CDD" id="cd12325">
    <property type="entry name" value="RRM1_hnRNPA_hnRNPD_like"/>
    <property type="match status" value="1"/>
</dbReference>
<feature type="domain" description="RRM" evidence="4">
    <location>
        <begin position="96"/>
        <end position="168"/>
    </location>
</feature>
<dbReference type="EMBL" id="JAKROA010000001">
    <property type="protein sequence ID" value="KAL5112333.1"/>
    <property type="molecule type" value="Genomic_DNA"/>
</dbReference>
<dbReference type="SUPFAM" id="SSF54928">
    <property type="entry name" value="RNA-binding domain, RBD"/>
    <property type="match status" value="1"/>
</dbReference>
<dbReference type="SMART" id="SM00360">
    <property type="entry name" value="RRM"/>
    <property type="match status" value="2"/>
</dbReference>
<name>A0ABR4QRZ2_9CEST</name>
<evidence type="ECO:0000313" key="6">
    <source>
        <dbReference type="Proteomes" id="UP001651158"/>
    </source>
</evidence>
<dbReference type="InterPro" id="IPR000504">
    <property type="entry name" value="RRM_dom"/>
</dbReference>
<feature type="domain" description="RRM" evidence="4">
    <location>
        <begin position="13"/>
        <end position="96"/>
    </location>
</feature>
<feature type="compositionally biased region" description="Basic and acidic residues" evidence="3">
    <location>
        <begin position="1"/>
        <end position="13"/>
    </location>
</feature>
<evidence type="ECO:0000259" key="4">
    <source>
        <dbReference type="PROSITE" id="PS50102"/>
    </source>
</evidence>
<evidence type="ECO:0000256" key="1">
    <source>
        <dbReference type="ARBA" id="ARBA00022884"/>
    </source>
</evidence>
<evidence type="ECO:0000256" key="3">
    <source>
        <dbReference type="SAM" id="MobiDB-lite"/>
    </source>
</evidence>
<gene>
    <name evidence="5" type="ORF">TcWFU_006509</name>
</gene>
<dbReference type="PROSITE" id="PS50102">
    <property type="entry name" value="RRM"/>
    <property type="match status" value="2"/>
</dbReference>
<organism evidence="5 6">
    <name type="scientific">Taenia crassiceps</name>
    <dbReference type="NCBI Taxonomy" id="6207"/>
    <lineage>
        <taxon>Eukaryota</taxon>
        <taxon>Metazoa</taxon>
        <taxon>Spiralia</taxon>
        <taxon>Lophotrochozoa</taxon>
        <taxon>Platyhelminthes</taxon>
        <taxon>Cestoda</taxon>
        <taxon>Eucestoda</taxon>
        <taxon>Cyclophyllidea</taxon>
        <taxon>Taeniidae</taxon>
        <taxon>Taenia</taxon>
    </lineage>
</organism>
<sequence>MKPQGDAKEDQGKKLFVGGINHKTEEKSLRDYFSKYGEIVDVVVMKDSHTGKPRGFGFITFKDASAVDAAQNARPHTLDGKEIDTKRAMPREESSPEKDITNEDLNEYFSTFGTIVEASVVMAKETNESRGFGFVTFDDTDAVDKIIKSMSAKLSVRKRWAGFDRARHVKDQTFGIRGWNHVYNQGGYGSSYGYGNDQYGNGYGYDNYQQSWDYQSADSFGSYNQQPYGGGPMRGGPQYSRPAPYGGPNSWGQQR</sequence>
<keyword evidence="6" id="KW-1185">Reference proteome</keyword>
<evidence type="ECO:0000313" key="5">
    <source>
        <dbReference type="EMBL" id="KAL5112333.1"/>
    </source>
</evidence>
<protein>
    <recommendedName>
        <fullName evidence="4">RRM domain-containing protein</fullName>
    </recommendedName>
</protein>
<dbReference type="InterPro" id="IPR035979">
    <property type="entry name" value="RBD_domain_sf"/>
</dbReference>
<feature type="region of interest" description="Disordered" evidence="3">
    <location>
        <begin position="1"/>
        <end position="20"/>
    </location>
</feature>
<feature type="compositionally biased region" description="Basic and acidic residues" evidence="3">
    <location>
        <begin position="76"/>
        <end position="100"/>
    </location>
</feature>
<keyword evidence="1 2" id="KW-0694">RNA-binding</keyword>
<proteinExistence type="predicted"/>
<evidence type="ECO:0000256" key="2">
    <source>
        <dbReference type="PROSITE-ProRule" id="PRU00176"/>
    </source>
</evidence>
<feature type="region of interest" description="Disordered" evidence="3">
    <location>
        <begin position="216"/>
        <end position="255"/>
    </location>
</feature>
<dbReference type="Proteomes" id="UP001651158">
    <property type="component" value="Unassembled WGS sequence"/>
</dbReference>
<accession>A0ABR4QRZ2</accession>
<dbReference type="InterPro" id="IPR052462">
    <property type="entry name" value="SLIRP/GR-RBP-like"/>
</dbReference>
<reference evidence="5 6" key="1">
    <citation type="journal article" date="2022" name="Front. Cell. Infect. Microbiol.">
        <title>The Genomes of Two Strains of Taenia crassiceps the Animal Model for the Study of Human Cysticercosis.</title>
        <authorList>
            <person name="Bobes R.J."/>
            <person name="Estrada K."/>
            <person name="Rios-Valencia D.G."/>
            <person name="Calderon-Gallegos A."/>
            <person name="de la Torre P."/>
            <person name="Carrero J.C."/>
            <person name="Sanchez-Flores A."/>
            <person name="Laclette J.P."/>
        </authorList>
    </citation>
    <scope>NUCLEOTIDE SEQUENCE [LARGE SCALE GENOMIC DNA]</scope>
    <source>
        <strain evidence="5">WFUcys</strain>
    </source>
</reference>
<feature type="compositionally biased region" description="Polar residues" evidence="3">
    <location>
        <begin position="216"/>
        <end position="227"/>
    </location>
</feature>
<dbReference type="Gene3D" id="3.30.70.330">
    <property type="match status" value="2"/>
</dbReference>
<feature type="region of interest" description="Disordered" evidence="3">
    <location>
        <begin position="74"/>
        <end position="100"/>
    </location>
</feature>